<feature type="transmembrane region" description="Helical" evidence="2">
    <location>
        <begin position="197"/>
        <end position="219"/>
    </location>
</feature>
<comment type="caution">
    <text evidence="3">The sequence shown here is derived from an EMBL/GenBank/DDBJ whole genome shotgun (WGS) entry which is preliminary data.</text>
</comment>
<name>A0A4V1QXQ0_9MICO</name>
<feature type="transmembrane region" description="Helical" evidence="2">
    <location>
        <begin position="751"/>
        <end position="771"/>
    </location>
</feature>
<feature type="transmembrane region" description="Helical" evidence="2">
    <location>
        <begin position="282"/>
        <end position="300"/>
    </location>
</feature>
<feature type="transmembrane region" description="Helical" evidence="2">
    <location>
        <begin position="225"/>
        <end position="245"/>
    </location>
</feature>
<reference evidence="3 4" key="1">
    <citation type="submission" date="2019-01" db="EMBL/GenBank/DDBJ databases">
        <title>Agromyces.</title>
        <authorList>
            <person name="Li J."/>
        </authorList>
    </citation>
    <scope>NUCLEOTIDE SEQUENCE [LARGE SCALE GENOMIC DNA]</scope>
    <source>
        <strain evidence="3 4">DSM 15934</strain>
    </source>
</reference>
<feature type="transmembrane region" description="Helical" evidence="2">
    <location>
        <begin position="29"/>
        <end position="54"/>
    </location>
</feature>
<feature type="transmembrane region" description="Helical" evidence="2">
    <location>
        <begin position="89"/>
        <end position="108"/>
    </location>
</feature>
<keyword evidence="2" id="KW-0812">Transmembrane</keyword>
<feature type="transmembrane region" description="Helical" evidence="2">
    <location>
        <begin position="468"/>
        <end position="487"/>
    </location>
</feature>
<feature type="transmembrane region" description="Helical" evidence="2">
    <location>
        <begin position="783"/>
        <end position="801"/>
    </location>
</feature>
<dbReference type="OrthoDB" id="5096967at2"/>
<feature type="transmembrane region" description="Helical" evidence="2">
    <location>
        <begin position="1007"/>
        <end position="1025"/>
    </location>
</feature>
<feature type="transmembrane region" description="Helical" evidence="2">
    <location>
        <begin position="638"/>
        <end position="657"/>
    </location>
</feature>
<feature type="transmembrane region" description="Helical" evidence="2">
    <location>
        <begin position="900"/>
        <end position="918"/>
    </location>
</feature>
<feature type="transmembrane region" description="Helical" evidence="2">
    <location>
        <begin position="257"/>
        <end position="276"/>
    </location>
</feature>
<feature type="transmembrane region" description="Helical" evidence="2">
    <location>
        <begin position="499"/>
        <end position="522"/>
    </location>
</feature>
<feature type="transmembrane region" description="Helical" evidence="2">
    <location>
        <begin position="392"/>
        <end position="410"/>
    </location>
</feature>
<feature type="transmembrane region" description="Helical" evidence="2">
    <location>
        <begin position="367"/>
        <end position="385"/>
    </location>
</feature>
<evidence type="ECO:0000256" key="1">
    <source>
        <dbReference type="SAM" id="MobiDB-lite"/>
    </source>
</evidence>
<keyword evidence="2" id="KW-0472">Membrane</keyword>
<gene>
    <name evidence="3" type="ORF">ESP51_09690</name>
</gene>
<evidence type="ECO:0000313" key="3">
    <source>
        <dbReference type="EMBL" id="RXZ70426.1"/>
    </source>
</evidence>
<sequence>MAPPTVGQPPAASVPRQGAGRSGRSGVQVLLLTLGVVLISVTAIVFLFVAYLVASLEVRSVIIAAASVLVLGVAWLLRVRRLPGTAEGVASVAIVLLLLDVWIVRANGLFDTDTIGAAGYTGGALLVVALLLSGVRAVSGIRVAGFAAAGLAPVGVFLLTFEAAPESEFATGVWLGSLSASLLGTAALLLPRSTERVILLSAGFAAGGLGLLSAAWALPDVEWNELWTFLAIAAAWLLALVALHLRGAGVSPAWARIAAPAFGAGLALAPAVSIAFELDSDVAIWLAPAGAVAVASVIAAGTRSARPLSRDAFRACIAAAAVTVAAAIPGAFFGIGAVFTRFSASIPPWQLDADARIETIWPEYDSGAVLVPFVIAAGALIVVWLMGHARRLAAIPVGSALTGVLVTGALSPGTAASAAVLLALAAGALALAATLRRFTVPGLLVTLLIVGASGGALAWWVGYASVAIWPWAIAAAIAITIAGRVFAHRVWTADAAPRAGATLLAIAAALLAAALVSIPLWLDAADVELVAPWTSPWMWLATGGAVLLAGAALVRRGTPRDQLAVVVPLFAASVVALAALAFEPELDLRWLPTLVFVVAGILWVRVGTSSAMRISFAAATPLALSLASSFAVDEVFGPEFAGVGIAGATLLSAALAHSAPPAHVRNLRFAWSAAVGLAGVIALLMGATGTSANDELWLVLLLLTPVPIVMAALYGDPVGSEQPSRHLAWLSLALGVATVWAWLAGDGVDNVEAYTLPLAAALGVAGGLITWRRATGDSRASGRTALFGTAAAIAVLPSVGSSGDSELRTLVLVSIGIVVAVAAAFLPESARGVPVRLLGVVAGWTAVTGAALVRGSAIANGADDSVLFVEFWPLVALAAGAAIALTWTRVESRPAWIAEALLAASVALTALPTVLAIVSGEQPTLRAAVLFPLLALAHIAATATTARPIAGPAFSWATIGVLALGGLAVLLPGEVDPFDLVTASVGVALLGAGWFRMHRSPELGSWPALGIGLAVLLIPSLVADFTDPELWRNVALGIVAALVVLAGAMRRLQAPLLLGGGVLLVHAIVQLWPWITDLYEAVWWWLWLGIAGVLFVVLAATYERQLRLARGTIRLIAELR</sequence>
<feature type="transmembrane region" description="Helical" evidence="2">
    <location>
        <begin position="807"/>
        <end position="826"/>
    </location>
</feature>
<feature type="transmembrane region" description="Helical" evidence="2">
    <location>
        <begin position="114"/>
        <end position="132"/>
    </location>
</feature>
<evidence type="ECO:0000313" key="4">
    <source>
        <dbReference type="Proteomes" id="UP000293865"/>
    </source>
</evidence>
<feature type="transmembrane region" description="Helical" evidence="2">
    <location>
        <begin position="60"/>
        <end position="77"/>
    </location>
</feature>
<feature type="transmembrane region" description="Helical" evidence="2">
    <location>
        <begin position="669"/>
        <end position="690"/>
    </location>
</feature>
<feature type="transmembrane region" description="Helical" evidence="2">
    <location>
        <begin position="563"/>
        <end position="582"/>
    </location>
</feature>
<feature type="transmembrane region" description="Helical" evidence="2">
    <location>
        <begin position="537"/>
        <end position="554"/>
    </location>
</feature>
<dbReference type="AlphaFoldDB" id="A0A4V1QXQ0"/>
<dbReference type="NCBIfam" id="NF047321">
    <property type="entry name" value="SCO7613_CTERM"/>
    <property type="match status" value="1"/>
</dbReference>
<keyword evidence="2" id="KW-1133">Transmembrane helix</keyword>
<feature type="transmembrane region" description="Helical" evidence="2">
    <location>
        <begin position="588"/>
        <end position="607"/>
    </location>
</feature>
<evidence type="ECO:0000256" key="2">
    <source>
        <dbReference type="SAM" id="Phobius"/>
    </source>
</evidence>
<feature type="transmembrane region" description="Helical" evidence="2">
    <location>
        <begin position="696"/>
        <end position="715"/>
    </location>
</feature>
<feature type="transmembrane region" description="Helical" evidence="2">
    <location>
        <begin position="442"/>
        <end position="462"/>
    </location>
</feature>
<feature type="transmembrane region" description="Helical" evidence="2">
    <location>
        <begin position="614"/>
        <end position="632"/>
    </location>
</feature>
<feature type="transmembrane region" description="Helical" evidence="2">
    <location>
        <begin position="1031"/>
        <end position="1049"/>
    </location>
</feature>
<feature type="transmembrane region" description="Helical" evidence="2">
    <location>
        <begin position="871"/>
        <end position="888"/>
    </location>
</feature>
<feature type="region of interest" description="Disordered" evidence="1">
    <location>
        <begin position="1"/>
        <end position="22"/>
    </location>
</feature>
<feature type="transmembrane region" description="Helical" evidence="2">
    <location>
        <begin position="1081"/>
        <end position="1102"/>
    </location>
</feature>
<feature type="transmembrane region" description="Helical" evidence="2">
    <location>
        <begin position="1056"/>
        <end position="1075"/>
    </location>
</feature>
<feature type="transmembrane region" description="Helical" evidence="2">
    <location>
        <begin position="173"/>
        <end position="190"/>
    </location>
</feature>
<dbReference type="InterPro" id="IPR058062">
    <property type="entry name" value="SCO7613_C"/>
</dbReference>
<protein>
    <submittedName>
        <fullName evidence="3">Uncharacterized protein</fullName>
    </submittedName>
</protein>
<keyword evidence="4" id="KW-1185">Reference proteome</keyword>
<feature type="transmembrane region" description="Helical" evidence="2">
    <location>
        <begin position="953"/>
        <end position="971"/>
    </location>
</feature>
<proteinExistence type="predicted"/>
<feature type="transmembrane region" description="Helical" evidence="2">
    <location>
        <begin position="416"/>
        <end position="435"/>
    </location>
</feature>
<feature type="transmembrane region" description="Helical" evidence="2">
    <location>
        <begin position="838"/>
        <end position="859"/>
    </location>
</feature>
<feature type="transmembrane region" description="Helical" evidence="2">
    <location>
        <begin position="727"/>
        <end position="745"/>
    </location>
</feature>
<dbReference type="Proteomes" id="UP000293865">
    <property type="component" value="Unassembled WGS sequence"/>
</dbReference>
<feature type="transmembrane region" description="Helical" evidence="2">
    <location>
        <begin position="312"/>
        <end position="339"/>
    </location>
</feature>
<feature type="transmembrane region" description="Helical" evidence="2">
    <location>
        <begin position="924"/>
        <end position="941"/>
    </location>
</feature>
<accession>A0A4V1QXQ0</accession>
<feature type="transmembrane region" description="Helical" evidence="2">
    <location>
        <begin position="144"/>
        <end position="161"/>
    </location>
</feature>
<dbReference type="EMBL" id="SDPN01000015">
    <property type="protein sequence ID" value="RXZ70426.1"/>
    <property type="molecule type" value="Genomic_DNA"/>
</dbReference>
<organism evidence="3 4">
    <name type="scientific">Agromyces albus</name>
    <dbReference type="NCBI Taxonomy" id="205332"/>
    <lineage>
        <taxon>Bacteria</taxon>
        <taxon>Bacillati</taxon>
        <taxon>Actinomycetota</taxon>
        <taxon>Actinomycetes</taxon>
        <taxon>Micrococcales</taxon>
        <taxon>Microbacteriaceae</taxon>
        <taxon>Agromyces</taxon>
    </lineage>
</organism>
<feature type="transmembrane region" description="Helical" evidence="2">
    <location>
        <begin position="977"/>
        <end position="995"/>
    </location>
</feature>